<organism evidence="1 2">
    <name type="scientific">Rhynocoris fuscipes</name>
    <dbReference type="NCBI Taxonomy" id="488301"/>
    <lineage>
        <taxon>Eukaryota</taxon>
        <taxon>Metazoa</taxon>
        <taxon>Ecdysozoa</taxon>
        <taxon>Arthropoda</taxon>
        <taxon>Hexapoda</taxon>
        <taxon>Insecta</taxon>
        <taxon>Pterygota</taxon>
        <taxon>Neoptera</taxon>
        <taxon>Paraneoptera</taxon>
        <taxon>Hemiptera</taxon>
        <taxon>Heteroptera</taxon>
        <taxon>Panheteroptera</taxon>
        <taxon>Cimicomorpha</taxon>
        <taxon>Reduviidae</taxon>
        <taxon>Harpactorinae</taxon>
        <taxon>Harpactorini</taxon>
        <taxon>Rhynocoris</taxon>
    </lineage>
</organism>
<dbReference type="AlphaFoldDB" id="A0AAW1CGJ8"/>
<proteinExistence type="predicted"/>
<accession>A0AAW1CGJ8</accession>
<dbReference type="Proteomes" id="UP001461498">
    <property type="component" value="Unassembled WGS sequence"/>
</dbReference>
<evidence type="ECO:0000313" key="2">
    <source>
        <dbReference type="Proteomes" id="UP001461498"/>
    </source>
</evidence>
<comment type="caution">
    <text evidence="1">The sequence shown here is derived from an EMBL/GenBank/DDBJ whole genome shotgun (WGS) entry which is preliminary data.</text>
</comment>
<protein>
    <submittedName>
        <fullName evidence="1">Uncharacterized protein</fullName>
    </submittedName>
</protein>
<keyword evidence="2" id="KW-1185">Reference proteome</keyword>
<evidence type="ECO:0000313" key="1">
    <source>
        <dbReference type="EMBL" id="KAK9497377.1"/>
    </source>
</evidence>
<dbReference type="EMBL" id="JAPXFL010000015">
    <property type="protein sequence ID" value="KAK9497377.1"/>
    <property type="molecule type" value="Genomic_DNA"/>
</dbReference>
<gene>
    <name evidence="1" type="ORF">O3M35_004709</name>
</gene>
<name>A0AAW1CGJ8_9HEMI</name>
<sequence>MAQFDASNYLIVDDFSVPDNPQTWLCYLKDDDKNNVYDLELWLKTGEIKELSLKNESNTSRSYSEFKTPLNKESKDVQKLLYEERTLIEDVRMSFLDGTLYDMDDSTIKAIPSETSKSPLVKDQTFKPKSSSTPSSKIIDGRLTYTKKKLNSNIVNALNCGSEQEICNEANGEFCNNTFELKHGFEENGISSKFSKNVDEENNEMFTKNIVENSDELNNTFIINETVGNNEAVEDNFKDVRSSGNTNNNINCNSNEGSCLNLNSNLDTTKSIKKPVSRLPQPVNRKRVSKIPTAFKKN</sequence>
<reference evidence="1 2" key="1">
    <citation type="submission" date="2022-12" db="EMBL/GenBank/DDBJ databases">
        <title>Chromosome-level genome assembly of true bugs.</title>
        <authorList>
            <person name="Ma L."/>
            <person name="Li H."/>
        </authorList>
    </citation>
    <scope>NUCLEOTIDE SEQUENCE [LARGE SCALE GENOMIC DNA]</scope>
    <source>
        <strain evidence="1">Lab_2022b</strain>
    </source>
</reference>